<dbReference type="InterPro" id="IPR032781">
    <property type="entry name" value="ABC_tran_Xtn"/>
</dbReference>
<feature type="domain" description="ABC transporter" evidence="5">
    <location>
        <begin position="2"/>
        <end position="246"/>
    </location>
</feature>
<evidence type="ECO:0000256" key="4">
    <source>
        <dbReference type="SAM" id="Coils"/>
    </source>
</evidence>
<dbReference type="PROSITE" id="PS50893">
    <property type="entry name" value="ABC_TRANSPORTER_2"/>
    <property type="match status" value="2"/>
</dbReference>
<dbReference type="SUPFAM" id="SSF52540">
    <property type="entry name" value="P-loop containing nucleoside triphosphate hydrolases"/>
    <property type="match status" value="2"/>
</dbReference>
<dbReference type="FunFam" id="3.40.50.300:FF:000011">
    <property type="entry name" value="Putative ABC transporter ATP-binding component"/>
    <property type="match status" value="1"/>
</dbReference>
<accession>A0A3B0Y4H3</accession>
<dbReference type="Gene3D" id="3.40.50.300">
    <property type="entry name" value="P-loop containing nucleotide triphosphate hydrolases"/>
    <property type="match status" value="2"/>
</dbReference>
<dbReference type="InterPro" id="IPR017871">
    <property type="entry name" value="ABC_transporter-like_CS"/>
</dbReference>
<evidence type="ECO:0000256" key="1">
    <source>
        <dbReference type="ARBA" id="ARBA00022737"/>
    </source>
</evidence>
<name>A0A3B0Y4H3_9ZZZZ</name>
<dbReference type="EMBL" id="UOFJ01000588">
    <property type="protein sequence ID" value="VAW71313.1"/>
    <property type="molecule type" value="Genomic_DNA"/>
</dbReference>
<dbReference type="PROSITE" id="PS00211">
    <property type="entry name" value="ABC_TRANSPORTER_1"/>
    <property type="match status" value="2"/>
</dbReference>
<sequence length="637" mass="71107">MITLIDLAIRRGTKLLFEHASLKVHRGNRVGITGANGCGKSSLFALILKRIHSDAGELTLPAGTVIAQVAQETPTVEKAALEYVLDGDSELRSIQQQLAQAEQRDDGQGQASCHGRLDEIDAYTADSRAGKLMLGLGFKTQELHNPVNSFSGGWRMRLNLAQALMCRSDLLLLDEPTNHLDLDAVIWLEQWLLGYSGTLLLISHDRDFLDKVTSHIVHIEQQALSLYTGNYSVFEKLRAERLALQQSQHEKQQREIEHIESFIRRFKAKASKAKQAQGRVKALERMELISAAHIDSPFHFSFFKPEKLPHPLITLDDVDAGYGDVKILEQANLSLLPGDRIALLGHNGAGKSTLIKLLAGELKPLSGDFGLSSELNIGYFAQHQLEQLDPQASALLHLQRLDATLTEQQIRSYLGGYNFHGDRVLEPIAPFSGGEKARLVLALLIYQKPNLLLLDEPTNHLDLQMRHALSMALQNYEGAMVLVSHDRHLLNSVTDQFLLVDAGKVIPFNDDLDAYRNWLMQPKLAAQLDEAQADSVEGLAGGSNKKALRQQQAEQRKLLNPLKKEVKKLEQTMQELEQSITQLEQALSEPTIYQAQNREQMEVLTRQRSDVSKQLGEVEEAWLTKSEALETLSSQVL</sequence>
<proteinExistence type="predicted"/>
<dbReference type="CDD" id="cd03221">
    <property type="entry name" value="ABCF_EF-3"/>
    <property type="match status" value="2"/>
</dbReference>
<dbReference type="PANTHER" id="PTHR19211">
    <property type="entry name" value="ATP-BINDING TRANSPORT PROTEIN-RELATED"/>
    <property type="match status" value="1"/>
</dbReference>
<dbReference type="GO" id="GO:0005524">
    <property type="term" value="F:ATP binding"/>
    <property type="evidence" value="ECO:0007669"/>
    <property type="project" value="UniProtKB-KW"/>
</dbReference>
<dbReference type="AlphaFoldDB" id="A0A3B0Y4H3"/>
<evidence type="ECO:0000256" key="3">
    <source>
        <dbReference type="ARBA" id="ARBA00022840"/>
    </source>
</evidence>
<dbReference type="Gene3D" id="1.10.287.380">
    <property type="entry name" value="Valyl-tRNA synthetase, C-terminal domain"/>
    <property type="match status" value="1"/>
</dbReference>
<gene>
    <name evidence="6" type="ORF">MNBD_GAMMA10-2554</name>
</gene>
<dbReference type="Pfam" id="PF16326">
    <property type="entry name" value="ABC_tran_CTD"/>
    <property type="match status" value="1"/>
</dbReference>
<feature type="coiled-coil region" evidence="4">
    <location>
        <begin position="559"/>
        <end position="621"/>
    </location>
</feature>
<evidence type="ECO:0000313" key="6">
    <source>
        <dbReference type="EMBL" id="VAW71313.1"/>
    </source>
</evidence>
<dbReference type="InterPro" id="IPR037118">
    <property type="entry name" value="Val-tRNA_synth_C_sf"/>
</dbReference>
<protein>
    <submittedName>
        <fullName evidence="6">Bis-ABC ATPase YheS</fullName>
    </submittedName>
</protein>
<dbReference type="InterPro" id="IPR003439">
    <property type="entry name" value="ABC_transporter-like_ATP-bd"/>
</dbReference>
<keyword evidence="2" id="KW-0547">Nucleotide-binding</keyword>
<dbReference type="PANTHER" id="PTHR19211:SF14">
    <property type="entry name" value="ATP-BINDING CASSETTE SUB-FAMILY F MEMBER 1"/>
    <property type="match status" value="1"/>
</dbReference>
<dbReference type="SMART" id="SM00382">
    <property type="entry name" value="AAA"/>
    <property type="match status" value="2"/>
</dbReference>
<keyword evidence="3" id="KW-0067">ATP-binding</keyword>
<dbReference type="Pfam" id="PF00005">
    <property type="entry name" value="ABC_tran"/>
    <property type="match status" value="2"/>
</dbReference>
<evidence type="ECO:0000256" key="2">
    <source>
        <dbReference type="ARBA" id="ARBA00022741"/>
    </source>
</evidence>
<evidence type="ECO:0000259" key="5">
    <source>
        <dbReference type="PROSITE" id="PS50893"/>
    </source>
</evidence>
<keyword evidence="4" id="KW-0175">Coiled coil</keyword>
<dbReference type="GO" id="GO:0016887">
    <property type="term" value="F:ATP hydrolysis activity"/>
    <property type="evidence" value="ECO:0007669"/>
    <property type="project" value="InterPro"/>
</dbReference>
<dbReference type="InterPro" id="IPR032524">
    <property type="entry name" value="ABC_tran_C"/>
</dbReference>
<dbReference type="InterPro" id="IPR003593">
    <property type="entry name" value="AAA+_ATPase"/>
</dbReference>
<reference evidence="6" key="1">
    <citation type="submission" date="2018-06" db="EMBL/GenBank/DDBJ databases">
        <authorList>
            <person name="Zhirakovskaya E."/>
        </authorList>
    </citation>
    <scope>NUCLEOTIDE SEQUENCE</scope>
</reference>
<dbReference type="GO" id="GO:0003677">
    <property type="term" value="F:DNA binding"/>
    <property type="evidence" value="ECO:0007669"/>
    <property type="project" value="InterPro"/>
</dbReference>
<dbReference type="InterPro" id="IPR050611">
    <property type="entry name" value="ABCF"/>
</dbReference>
<keyword evidence="1" id="KW-0677">Repeat</keyword>
<dbReference type="Pfam" id="PF12848">
    <property type="entry name" value="ABC_tran_Xtn"/>
    <property type="match status" value="1"/>
</dbReference>
<dbReference type="InterPro" id="IPR027417">
    <property type="entry name" value="P-loop_NTPase"/>
</dbReference>
<dbReference type="FunFam" id="3.40.50.300:FF:002053">
    <property type="entry name" value="ABC transporter ATP-binding protein"/>
    <property type="match status" value="1"/>
</dbReference>
<organism evidence="6">
    <name type="scientific">hydrothermal vent metagenome</name>
    <dbReference type="NCBI Taxonomy" id="652676"/>
    <lineage>
        <taxon>unclassified sequences</taxon>
        <taxon>metagenomes</taxon>
        <taxon>ecological metagenomes</taxon>
    </lineage>
</organism>
<feature type="domain" description="ABC transporter" evidence="5">
    <location>
        <begin position="313"/>
        <end position="527"/>
    </location>
</feature>